<dbReference type="PANTHER" id="PTHR46079">
    <property type="entry name" value="FERM DOMAIN-CONTAINING PROTEIN 4"/>
    <property type="match status" value="1"/>
</dbReference>
<evidence type="ECO:0000256" key="1">
    <source>
        <dbReference type="ARBA" id="ARBA00004496"/>
    </source>
</evidence>
<evidence type="ECO:0000256" key="5">
    <source>
        <dbReference type="SAM" id="MobiDB-lite"/>
    </source>
</evidence>
<evidence type="ECO:0000259" key="6">
    <source>
        <dbReference type="Pfam" id="PF11819"/>
    </source>
</evidence>
<evidence type="ECO:0000256" key="2">
    <source>
        <dbReference type="ARBA" id="ARBA00022490"/>
    </source>
</evidence>
<protein>
    <recommendedName>
        <fullName evidence="6">Cytohesin Ubiquitin Protein Inducing domain-containing protein</fullName>
    </recommendedName>
</protein>
<evidence type="ECO:0000256" key="3">
    <source>
        <dbReference type="ARBA" id="ARBA00023054"/>
    </source>
</evidence>
<organism evidence="7 8">
    <name type="scientific">Molorchus minor</name>
    <dbReference type="NCBI Taxonomy" id="1323400"/>
    <lineage>
        <taxon>Eukaryota</taxon>
        <taxon>Metazoa</taxon>
        <taxon>Ecdysozoa</taxon>
        <taxon>Arthropoda</taxon>
        <taxon>Hexapoda</taxon>
        <taxon>Insecta</taxon>
        <taxon>Pterygota</taxon>
        <taxon>Neoptera</taxon>
        <taxon>Endopterygota</taxon>
        <taxon>Coleoptera</taxon>
        <taxon>Polyphaga</taxon>
        <taxon>Cucujiformia</taxon>
        <taxon>Chrysomeloidea</taxon>
        <taxon>Cerambycidae</taxon>
        <taxon>Lamiinae</taxon>
        <taxon>Monochamini</taxon>
        <taxon>Molorchus</taxon>
    </lineage>
</organism>
<reference evidence="7" key="1">
    <citation type="journal article" date="2023" name="Insect Mol. Biol.">
        <title>Genome sequencing provides insights into the evolution of gene families encoding plant cell wall-degrading enzymes in longhorned beetles.</title>
        <authorList>
            <person name="Shin N.R."/>
            <person name="Okamura Y."/>
            <person name="Kirsch R."/>
            <person name="Pauchet Y."/>
        </authorList>
    </citation>
    <scope>NUCLEOTIDE SEQUENCE</scope>
    <source>
        <strain evidence="7">MMC_N1</strain>
    </source>
</reference>
<dbReference type="PANTHER" id="PTHR46079:SF2">
    <property type="entry name" value="FERM DOMAIN-CONTAINING PROTEIN"/>
    <property type="match status" value="1"/>
</dbReference>
<dbReference type="Proteomes" id="UP001162164">
    <property type="component" value="Unassembled WGS sequence"/>
</dbReference>
<feature type="region of interest" description="Disordered" evidence="5">
    <location>
        <begin position="159"/>
        <end position="219"/>
    </location>
</feature>
<dbReference type="EMBL" id="JAPWTJ010001205">
    <property type="protein sequence ID" value="KAJ8973277.1"/>
    <property type="molecule type" value="Genomic_DNA"/>
</dbReference>
<name>A0ABQ9J693_9CUCU</name>
<comment type="caution">
    <text evidence="7">The sequence shown here is derived from an EMBL/GenBank/DDBJ whole genome shotgun (WGS) entry which is preliminary data.</text>
</comment>
<dbReference type="InterPro" id="IPR047176">
    <property type="entry name" value="FRMD4A/B"/>
</dbReference>
<feature type="compositionally biased region" description="Low complexity" evidence="5">
    <location>
        <begin position="201"/>
        <end position="210"/>
    </location>
</feature>
<comment type="subcellular location">
    <subcellularLocation>
        <location evidence="1">Cytoplasm</location>
    </subcellularLocation>
</comment>
<feature type="coiled-coil region" evidence="4">
    <location>
        <begin position="25"/>
        <end position="52"/>
    </location>
</feature>
<dbReference type="InterPro" id="IPR021774">
    <property type="entry name" value="CUPID"/>
</dbReference>
<keyword evidence="8" id="KW-1185">Reference proteome</keyword>
<keyword evidence="2" id="KW-0963">Cytoplasm</keyword>
<evidence type="ECO:0000313" key="7">
    <source>
        <dbReference type="EMBL" id="KAJ8973277.1"/>
    </source>
</evidence>
<feature type="compositionally biased region" description="Polar residues" evidence="5">
    <location>
        <begin position="178"/>
        <end position="187"/>
    </location>
</feature>
<sequence>MEDGVTVNENKVVKMGASNAISTRLSALLERKKQIEENLTKRNQELRQLCIQEAELTGITPPEMPLEPGETLPQIRRQVKTAYEFSENLVDNNKDSLITSIELQIQLHANLAEAALGLANEQNMSKTVKRQHRTEYQKHKSQCIALQEKLALLKEKNASELKQKKKPRANEQGDDSVSLHTNLNEGFTKSDLRHSIRSIKHSQPSSSESSSDQKYFQSTSRYPYRNSELSYIDHSLKPEDLVLNSGFYRLSLNGYNKYMERQENTNIVHPCSNYGLHSSSFVYSLPHSSMQQQHNPHYQQGSPHMSQHSPHLSQHSSPHLSHHASQSSPLNSPHISQYSPRQHSPQLAQHSPQLLNPHSTQSVYNYSSQFPVDFSKYSASHFSTMHRQSSPSSLPQKSQYFSSHTIHGQTSYRQYQSELRNPHQIQPHQQYEQMNGGYWNKTETGELVWCNSNAVDSNWQRDKRFGSLDRRKNKRIHKRISPSVDNKPGMVSTVPNYPDQVRNASVKTSQIVNRRSQDNVQLVRTQSLGSVGAQTVDSVYPSDDNSSCESDNRSMSDVNQMLETSLDSPVTTTPSALPVFPQQAATKVLTPEEKYVVHSPPPPIPPPLTPKPLLEIPAESNPSHRLPDTTIELFNNNIPKNCTIVQAGHCKPYHEETKPFEMSDFYKYSTKFKKSPVKVDNENARKGGNVHVNLKESFKETEQVTYKVLKNQNCNNSGNVDSMDNSGNLNASLDLAPLAVSEHFSAEMNAWYKDQQQSNNNNTGSAPKNRSTATLV</sequence>
<feature type="compositionally biased region" description="Low complexity" evidence="5">
    <location>
        <begin position="302"/>
        <end position="330"/>
    </location>
</feature>
<feature type="region of interest" description="Disordered" evidence="5">
    <location>
        <begin position="287"/>
        <end position="359"/>
    </location>
</feature>
<proteinExistence type="predicted"/>
<feature type="coiled-coil region" evidence="4">
    <location>
        <begin position="129"/>
        <end position="156"/>
    </location>
</feature>
<evidence type="ECO:0000313" key="8">
    <source>
        <dbReference type="Proteomes" id="UP001162164"/>
    </source>
</evidence>
<feature type="region of interest" description="Disordered" evidence="5">
    <location>
        <begin position="756"/>
        <end position="776"/>
    </location>
</feature>
<feature type="compositionally biased region" description="Polar residues" evidence="5">
    <location>
        <begin position="287"/>
        <end position="301"/>
    </location>
</feature>
<feature type="domain" description="Cytohesin Ubiquitin Protein Inducing" evidence="6">
    <location>
        <begin position="20"/>
        <end position="127"/>
    </location>
</feature>
<keyword evidence="3 4" id="KW-0175">Coiled coil</keyword>
<feature type="compositionally biased region" description="Polar residues" evidence="5">
    <location>
        <begin position="331"/>
        <end position="359"/>
    </location>
</feature>
<dbReference type="Pfam" id="PF11819">
    <property type="entry name" value="CUPID"/>
    <property type="match status" value="1"/>
</dbReference>
<evidence type="ECO:0000256" key="4">
    <source>
        <dbReference type="SAM" id="Coils"/>
    </source>
</evidence>
<gene>
    <name evidence="7" type="ORF">NQ317_019543</name>
</gene>
<accession>A0ABQ9J693</accession>